<dbReference type="OrthoDB" id="72507at2"/>
<evidence type="ECO:0000313" key="2">
    <source>
        <dbReference type="EMBL" id="AWN23303.1"/>
    </source>
</evidence>
<reference evidence="2 3" key="1">
    <citation type="submission" date="2018-05" db="EMBL/GenBank/DDBJ databases">
        <title>Complete Genome Sequence of Deinococcus sp. strain 17bor-2.</title>
        <authorList>
            <person name="Srinivasan S."/>
        </authorList>
    </citation>
    <scope>NUCLEOTIDE SEQUENCE [LARGE SCALE GENOMIC DNA]</scope>
    <source>
        <strain evidence="2 3">17bor-2</strain>
    </source>
</reference>
<dbReference type="EMBL" id="CP029494">
    <property type="protein sequence ID" value="AWN23303.1"/>
    <property type="molecule type" value="Genomic_DNA"/>
</dbReference>
<evidence type="ECO:0000256" key="1">
    <source>
        <dbReference type="SAM" id="SignalP"/>
    </source>
</evidence>
<keyword evidence="1" id="KW-0732">Signal</keyword>
<organism evidence="2 3">
    <name type="scientific">Deinococcus irradiatisoli</name>
    <dbReference type="NCBI Taxonomy" id="2202254"/>
    <lineage>
        <taxon>Bacteria</taxon>
        <taxon>Thermotogati</taxon>
        <taxon>Deinococcota</taxon>
        <taxon>Deinococci</taxon>
        <taxon>Deinococcales</taxon>
        <taxon>Deinococcaceae</taxon>
        <taxon>Deinococcus</taxon>
    </lineage>
</organism>
<sequence length="213" mass="23041">MERAAPLWLAALLGGLAGAATFDLSAAERQNALSAGQALAAKHQGYPVADYLIYDVHDALQLHPDQGSVEAVQVATPWERARWAGYLLSVQGKPVSEQAAQVIDDLKSGQVDFIVFAHSSGEGKDYQNFLKTFSAAHLNLGSRDLTPVNTAYSGAAVDNYRDLNGNVTFLWSGNVTYRFDLSQMPSTPQSGTLSFTDASGKKWNLKVDLSQYK</sequence>
<dbReference type="RefSeq" id="WP_109827026.1">
    <property type="nucleotide sequence ID" value="NZ_CP029494.1"/>
</dbReference>
<proteinExistence type="predicted"/>
<keyword evidence="3" id="KW-1185">Reference proteome</keyword>
<feature type="chain" id="PRO_5016369222" evidence="1">
    <location>
        <begin position="20"/>
        <end position="213"/>
    </location>
</feature>
<dbReference type="Proteomes" id="UP000245368">
    <property type="component" value="Chromosome"/>
</dbReference>
<evidence type="ECO:0000313" key="3">
    <source>
        <dbReference type="Proteomes" id="UP000245368"/>
    </source>
</evidence>
<accession>A0A2Z3JDP6</accession>
<gene>
    <name evidence="2" type="ORF">DKM44_08725</name>
</gene>
<dbReference type="KEGG" id="dez:DKM44_08725"/>
<name>A0A2Z3JDP6_9DEIO</name>
<protein>
    <submittedName>
        <fullName evidence="2">Uncharacterized protein</fullName>
    </submittedName>
</protein>
<dbReference type="AlphaFoldDB" id="A0A2Z3JDP6"/>
<feature type="signal peptide" evidence="1">
    <location>
        <begin position="1"/>
        <end position="19"/>
    </location>
</feature>